<dbReference type="RefSeq" id="WP_043525185.1">
    <property type="nucleotide sequence ID" value="NZ_BAABKU010000018.1"/>
</dbReference>
<comment type="caution">
    <text evidence="1">The sequence shown here is derived from an EMBL/GenBank/DDBJ whole genome shotgun (WGS) entry which is preliminary data.</text>
</comment>
<proteinExistence type="predicted"/>
<sequence>MTTRLEHRGPDVTVIAEWADPDADGGPDRVVVEAADIGPGTLRVAGQRLALLTAEFLRMPLVDGFRTMVRQYAENRFAELTADRFHQGLLEIYDKIDNDGRVEAVPVMAAAMRVPEETMRACLRVARQRLNS</sequence>
<dbReference type="EMBL" id="JRTT01000016">
    <property type="protein sequence ID" value="KHD76652.1"/>
    <property type="molecule type" value="Genomic_DNA"/>
</dbReference>
<dbReference type="AlphaFoldDB" id="A0A0A6X954"/>
<evidence type="ECO:0000313" key="1">
    <source>
        <dbReference type="EMBL" id="KHD76652.1"/>
    </source>
</evidence>
<organism evidence="1 2">
    <name type="scientific">Actinoplanes utahensis</name>
    <dbReference type="NCBI Taxonomy" id="1869"/>
    <lineage>
        <taxon>Bacteria</taxon>
        <taxon>Bacillati</taxon>
        <taxon>Actinomycetota</taxon>
        <taxon>Actinomycetes</taxon>
        <taxon>Micromonosporales</taxon>
        <taxon>Micromonosporaceae</taxon>
        <taxon>Actinoplanes</taxon>
    </lineage>
</organism>
<reference evidence="1 2" key="1">
    <citation type="submission" date="2014-10" db="EMBL/GenBank/DDBJ databases">
        <title>Draft genome sequence of Actinoplanes utahensis NRRL 12052.</title>
        <authorList>
            <person name="Velasco-Bucheli B."/>
            <person name="del Cerro C."/>
            <person name="Hormigo D."/>
            <person name="Garcia J.L."/>
            <person name="Acebal C."/>
            <person name="Arroyo M."/>
            <person name="de la Mata I."/>
        </authorList>
    </citation>
    <scope>NUCLEOTIDE SEQUENCE [LARGE SCALE GENOMIC DNA]</scope>
    <source>
        <strain evidence="1 2">NRRL 12052</strain>
    </source>
</reference>
<evidence type="ECO:0000313" key="2">
    <source>
        <dbReference type="Proteomes" id="UP000054537"/>
    </source>
</evidence>
<dbReference type="OrthoDB" id="3375562at2"/>
<accession>A0A0A6X954</accession>
<dbReference type="Proteomes" id="UP000054537">
    <property type="component" value="Unassembled WGS sequence"/>
</dbReference>
<name>A0A0A6X954_ACTUT</name>
<dbReference type="STRING" id="1869.MB27_15250"/>
<protein>
    <submittedName>
        <fullName evidence="1">Uncharacterized protein</fullName>
    </submittedName>
</protein>
<gene>
    <name evidence="1" type="ORF">MB27_15250</name>
</gene>
<keyword evidence="2" id="KW-1185">Reference proteome</keyword>